<reference evidence="6" key="1">
    <citation type="journal article" date="2011" name="PLoS Biol.">
        <title>Gene gain and loss during evolution of obligate parasitism in the white rust pathogen of Arabidopsis thaliana.</title>
        <authorList>
            <person name="Kemen E."/>
            <person name="Gardiner A."/>
            <person name="Schultz-Larsen T."/>
            <person name="Kemen A.C."/>
            <person name="Balmuth A.L."/>
            <person name="Robert-Seilaniantz A."/>
            <person name="Bailey K."/>
            <person name="Holub E."/>
            <person name="Studholme D.J."/>
            <person name="Maclean D."/>
            <person name="Jones J.D."/>
        </authorList>
    </citation>
    <scope>NUCLEOTIDE SEQUENCE</scope>
</reference>
<dbReference type="SUPFAM" id="SSF52540">
    <property type="entry name" value="P-loop containing nucleoside triphosphate hydrolases"/>
    <property type="match status" value="2"/>
</dbReference>
<dbReference type="InterPro" id="IPR036193">
    <property type="entry name" value="ADK_active_lid_dom_sf"/>
</dbReference>
<keyword evidence="4 6" id="KW-0418">Kinase</keyword>
<evidence type="ECO:0000256" key="3">
    <source>
        <dbReference type="ARBA" id="ARBA00022741"/>
    </source>
</evidence>
<name>F0WC21_9STRA</name>
<sequence length="997" mass="111739">MESIHIRKYDESDIPAVETLDAPVQGKYCQIFGVSPQEAPKTSSILLVAVQTSCDQSEEKVIAFMALSNQFFKAQQVLPSYCEIQAHLTHNEPMQQMLGQGTCLIMTSFAQCADWSHCNVVTSFFHHLFHLQASLQQITLPTSAVIDLEKLNVFPHCFTSRESIISSFGAHLYLYHADRAQYCTNMQDLMIHRAESLTTDADQLIHIQDLLQQKDSAYELQPYNMTSFKSLLEQVERDDHQACFVAHRVDNVENISETIGVACTTDDFNHLPLDAYAHANMYAKMFGGMYREWVHSKKPQQAFSLEKKAISPLTIIMCGPPASGKGTQCERLAKEFGLVYLSTEDILRSHAQYGTHIGQRIQIFVDAGEVVPEHLIVRVLADRMKREDCRTRGWILDGFPKTQKQANALLAAKIIPDILVILDLPENEVVDRVLGGRIDPHTGKRYHLTLDPPPASIACRVVHLTDDSVITIRRRLIRYNETCLTIQAAYSKLQVETISVSAMESPAQVSNRIIKEVYRVKQWLHPLRVQCPPKVIIAGPPAGGKGTQCERLVRAYGVVHVSTGDILRNAIHNDLPIGLKAKSYMDAGQLVPDDIMNDLILLRLQDEDCQQYGWLLDGFPRTGPQAQALLEHEIIPDAMLVLQVPDEQVIARISGRLIDPITQFSYHKEMNPPPGDIQSRCITRDDDTPEVVRVRLEAYHANSSNVLDVLRPVCDIIPQDGTNEMNAIASHFIAAIEWQLIRHNCIAISHFSIQSAYEKQYQQSIDRFLACIFDHYPQRDCILLCLPQEIEKALLATSFTKFRKITVSELEQSSLHDEILFAHAPEHAEAPRNGAKLSSLYQAIRKQVIRRTSPTRTSLQVSLSPQETVSEDSAESILRTSSVESVNSDASKRSSTDSASNKKSLSKRFGSFIKLKKARPGCSGNDPASKKLSTPKSPSESLILYAFHRNDVPFLCSGVSVNGMITSTNKKQCLQGKAKGARLKGMWNIKTKRLACR</sequence>
<gene>
    <name evidence="6" type="primary">AlNc14C55G4208</name>
    <name evidence="6" type="ORF">ALNC14_048450</name>
</gene>
<feature type="region of interest" description="Disordered" evidence="5">
    <location>
        <begin position="917"/>
        <end position="936"/>
    </location>
</feature>
<evidence type="ECO:0000256" key="2">
    <source>
        <dbReference type="ARBA" id="ARBA00022679"/>
    </source>
</evidence>
<dbReference type="EMBL" id="FR824100">
    <property type="protein sequence ID" value="CCA18702.1"/>
    <property type="molecule type" value="Genomic_DNA"/>
</dbReference>
<dbReference type="HOGENOM" id="CLU_013581_0_0_1"/>
<dbReference type="InterPro" id="IPR000850">
    <property type="entry name" value="Adenylat/UMP-CMP_kin"/>
</dbReference>
<accession>F0WC21</accession>
<proteinExistence type="inferred from homology"/>
<dbReference type="InterPro" id="IPR033690">
    <property type="entry name" value="Adenylat_kinase_CS"/>
</dbReference>
<evidence type="ECO:0000256" key="5">
    <source>
        <dbReference type="SAM" id="MobiDB-lite"/>
    </source>
</evidence>
<organism evidence="6">
    <name type="scientific">Albugo laibachii Nc14</name>
    <dbReference type="NCBI Taxonomy" id="890382"/>
    <lineage>
        <taxon>Eukaryota</taxon>
        <taxon>Sar</taxon>
        <taxon>Stramenopiles</taxon>
        <taxon>Oomycota</taxon>
        <taxon>Peronosporomycetes</taxon>
        <taxon>Albuginales</taxon>
        <taxon>Albuginaceae</taxon>
        <taxon>Albugo</taxon>
    </lineage>
</organism>
<dbReference type="CDD" id="cd01428">
    <property type="entry name" value="ADK"/>
    <property type="match status" value="2"/>
</dbReference>
<dbReference type="InterPro" id="IPR027417">
    <property type="entry name" value="P-loop_NTPase"/>
</dbReference>
<reference evidence="6" key="2">
    <citation type="submission" date="2011-02" db="EMBL/GenBank/DDBJ databases">
        <authorList>
            <person name="MacLean D."/>
        </authorList>
    </citation>
    <scope>NUCLEOTIDE SEQUENCE</scope>
</reference>
<keyword evidence="2" id="KW-0808">Transferase</keyword>
<dbReference type="PROSITE" id="PS00113">
    <property type="entry name" value="ADENYLATE_KINASE"/>
    <property type="match status" value="1"/>
</dbReference>
<evidence type="ECO:0000256" key="1">
    <source>
        <dbReference type="ARBA" id="ARBA00007220"/>
    </source>
</evidence>
<dbReference type="PRINTS" id="PR00094">
    <property type="entry name" value="ADENYLTKNASE"/>
</dbReference>
<dbReference type="AlphaFoldDB" id="F0WC21"/>
<dbReference type="GO" id="GO:0004017">
    <property type="term" value="F:AMP kinase activity"/>
    <property type="evidence" value="ECO:0007669"/>
    <property type="project" value="InterPro"/>
</dbReference>
<evidence type="ECO:0000313" key="6">
    <source>
        <dbReference type="EMBL" id="CCA18702.1"/>
    </source>
</evidence>
<protein>
    <submittedName>
        <fullName evidence="6">Adenylate kinase putative</fullName>
    </submittedName>
</protein>
<comment type="similarity">
    <text evidence="1">Belongs to the adenylate kinase family.</text>
</comment>
<dbReference type="Pfam" id="PF00406">
    <property type="entry name" value="ADK"/>
    <property type="match status" value="2"/>
</dbReference>
<dbReference type="Gene3D" id="3.40.50.300">
    <property type="entry name" value="P-loop containing nucleotide triphosphate hydrolases"/>
    <property type="match status" value="2"/>
</dbReference>
<dbReference type="PANTHER" id="PTHR23359">
    <property type="entry name" value="NUCLEOTIDE KINASE"/>
    <property type="match status" value="1"/>
</dbReference>
<feature type="compositionally biased region" description="Polar residues" evidence="5">
    <location>
        <begin position="855"/>
        <end position="868"/>
    </location>
</feature>
<dbReference type="InterPro" id="IPR006259">
    <property type="entry name" value="Adenyl_kin_sub"/>
</dbReference>
<dbReference type="SUPFAM" id="SSF57774">
    <property type="entry name" value="Microbial and mitochondrial ADK, insert 'zinc finger' domain"/>
    <property type="match status" value="1"/>
</dbReference>
<feature type="region of interest" description="Disordered" evidence="5">
    <location>
        <begin position="855"/>
        <end position="902"/>
    </location>
</feature>
<feature type="compositionally biased region" description="Polar residues" evidence="5">
    <location>
        <begin position="878"/>
        <end position="889"/>
    </location>
</feature>
<keyword evidence="3" id="KW-0547">Nucleotide-binding</keyword>
<dbReference type="GO" id="GO:0005524">
    <property type="term" value="F:ATP binding"/>
    <property type="evidence" value="ECO:0007669"/>
    <property type="project" value="InterPro"/>
</dbReference>
<evidence type="ECO:0000256" key="4">
    <source>
        <dbReference type="ARBA" id="ARBA00022777"/>
    </source>
</evidence>
<dbReference type="HAMAP" id="MF_00235">
    <property type="entry name" value="Adenylate_kinase_Adk"/>
    <property type="match status" value="2"/>
</dbReference>
<dbReference type="NCBIfam" id="TIGR01351">
    <property type="entry name" value="adk"/>
    <property type="match status" value="1"/>
</dbReference>